<comment type="caution">
    <text evidence="1">The sequence shown here is derived from an EMBL/GenBank/DDBJ whole genome shotgun (WGS) entry which is preliminary data.</text>
</comment>
<name>A0AAV4MBQ0_CAEEX</name>
<reference evidence="1 2" key="1">
    <citation type="submission" date="2021-06" db="EMBL/GenBank/DDBJ databases">
        <title>Caerostris extrusa draft genome.</title>
        <authorList>
            <person name="Kono N."/>
            <person name="Arakawa K."/>
        </authorList>
    </citation>
    <scope>NUCLEOTIDE SEQUENCE [LARGE SCALE GENOMIC DNA]</scope>
</reference>
<accession>A0AAV4MBQ0</accession>
<proteinExistence type="predicted"/>
<protein>
    <submittedName>
        <fullName evidence="1">Uncharacterized protein</fullName>
    </submittedName>
</protein>
<keyword evidence="2" id="KW-1185">Reference proteome</keyword>
<evidence type="ECO:0000313" key="1">
    <source>
        <dbReference type="EMBL" id="GIX69255.1"/>
    </source>
</evidence>
<dbReference type="EMBL" id="BPLR01019564">
    <property type="protein sequence ID" value="GIX69255.1"/>
    <property type="molecule type" value="Genomic_DNA"/>
</dbReference>
<gene>
    <name evidence="1" type="ORF">CEXT_105691</name>
</gene>
<organism evidence="1 2">
    <name type="scientific">Caerostris extrusa</name>
    <name type="common">Bark spider</name>
    <name type="synonym">Caerostris bankana</name>
    <dbReference type="NCBI Taxonomy" id="172846"/>
    <lineage>
        <taxon>Eukaryota</taxon>
        <taxon>Metazoa</taxon>
        <taxon>Ecdysozoa</taxon>
        <taxon>Arthropoda</taxon>
        <taxon>Chelicerata</taxon>
        <taxon>Arachnida</taxon>
        <taxon>Araneae</taxon>
        <taxon>Araneomorphae</taxon>
        <taxon>Entelegynae</taxon>
        <taxon>Araneoidea</taxon>
        <taxon>Araneidae</taxon>
        <taxon>Caerostris</taxon>
    </lineage>
</organism>
<dbReference type="Proteomes" id="UP001054945">
    <property type="component" value="Unassembled WGS sequence"/>
</dbReference>
<sequence>MAWQQPSSHASCCYGHPIFQTLATKHAVQQANKTKQSKKNEWMIERQSKTRMLLTGPNRSAVHRRRKILLLSQKNSRHPVFIPQIESAVF</sequence>
<evidence type="ECO:0000313" key="2">
    <source>
        <dbReference type="Proteomes" id="UP001054945"/>
    </source>
</evidence>
<dbReference type="AlphaFoldDB" id="A0AAV4MBQ0"/>